<protein>
    <submittedName>
        <fullName evidence="4">Short-chain dehydrogenase/reductase SDR</fullName>
    </submittedName>
</protein>
<evidence type="ECO:0000256" key="2">
    <source>
        <dbReference type="ARBA" id="ARBA00023002"/>
    </source>
</evidence>
<geneLocation type="plasmid" evidence="5">
    <name>II</name>
</geneLocation>
<evidence type="ECO:0000313" key="5">
    <source>
        <dbReference type="Proteomes" id="UP000028181"/>
    </source>
</evidence>
<dbReference type="PANTHER" id="PTHR43976">
    <property type="entry name" value="SHORT CHAIN DEHYDROGENASE"/>
    <property type="match status" value="1"/>
</dbReference>
<keyword evidence="2" id="KW-0560">Oxidoreductase</keyword>
<dbReference type="InterPro" id="IPR020904">
    <property type="entry name" value="Sc_DH/Rdtase_CS"/>
</dbReference>
<dbReference type="Pfam" id="PF00106">
    <property type="entry name" value="adh_short"/>
    <property type="match status" value="1"/>
</dbReference>
<dbReference type="Gene3D" id="3.40.50.720">
    <property type="entry name" value="NAD(P)-binding Rossmann-like Domain"/>
    <property type="match status" value="1"/>
</dbReference>
<accession>A0A068SZ17</accession>
<evidence type="ECO:0000313" key="4">
    <source>
        <dbReference type="EMBL" id="CDN51119.1"/>
    </source>
</evidence>
<dbReference type="CDD" id="cd05374">
    <property type="entry name" value="17beta-HSD-like_SDR_c"/>
    <property type="match status" value="1"/>
</dbReference>
<dbReference type="RefSeq" id="WP_041364467.1">
    <property type="nucleotide sequence ID" value="NZ_HG938354.1"/>
</dbReference>
<dbReference type="AlphaFoldDB" id="A0A068SZ17"/>
<name>A0A068SZ17_NEOGA</name>
<dbReference type="HOGENOM" id="CLU_010194_2_9_5"/>
<evidence type="ECO:0000256" key="3">
    <source>
        <dbReference type="RuleBase" id="RU000363"/>
    </source>
</evidence>
<dbReference type="OrthoDB" id="9793825at2"/>
<dbReference type="InterPro" id="IPR051911">
    <property type="entry name" value="SDR_oxidoreductase"/>
</dbReference>
<dbReference type="PANTHER" id="PTHR43976:SF16">
    <property type="entry name" value="SHORT-CHAIN DEHYDROGENASE_REDUCTASE FAMILY PROTEIN"/>
    <property type="match status" value="1"/>
</dbReference>
<gene>
    <name evidence="4" type="ORF">RG540_PA04410</name>
</gene>
<dbReference type="InterPro" id="IPR036291">
    <property type="entry name" value="NAD(P)-bd_dom_sf"/>
</dbReference>
<dbReference type="PRINTS" id="PR00080">
    <property type="entry name" value="SDRFAMILY"/>
</dbReference>
<dbReference type="KEGG" id="ngg:RG540_PA04410"/>
<reference evidence="5" key="1">
    <citation type="journal article" date="2014" name="BMC Genomics">
        <title>Genome sequencing of two Neorhizobium galegae strains reveals a noeT gene responsible for the unusual acetylation of the nodulation factors.</title>
        <authorList>
            <person name="Osterman J."/>
            <person name="Marsh J."/>
            <person name="Laine P.K."/>
            <person name="Zeng Z."/>
            <person name="Alatalo E."/>
            <person name="Sullivan J.T."/>
            <person name="Young J.P."/>
            <person name="Thomas-Oates J."/>
            <person name="Paulin L."/>
            <person name="Lindstrom K."/>
        </authorList>
    </citation>
    <scope>NUCLEOTIDE SEQUENCE [LARGE SCALE GENOMIC DNA]</scope>
    <source>
        <strain evidence="5">HAMBI 540</strain>
    </source>
</reference>
<dbReference type="PRINTS" id="PR00081">
    <property type="entry name" value="GDHRDH"/>
</dbReference>
<dbReference type="PATRIC" id="fig|1028800.3.peg.5060"/>
<evidence type="ECO:0000256" key="1">
    <source>
        <dbReference type="ARBA" id="ARBA00006484"/>
    </source>
</evidence>
<dbReference type="GO" id="GO:0016491">
    <property type="term" value="F:oxidoreductase activity"/>
    <property type="evidence" value="ECO:0007669"/>
    <property type="project" value="UniProtKB-KW"/>
</dbReference>
<keyword evidence="5" id="KW-1185">Reference proteome</keyword>
<proteinExistence type="inferred from homology"/>
<dbReference type="GeneID" id="24261435"/>
<dbReference type="SUPFAM" id="SSF51735">
    <property type="entry name" value="NAD(P)-binding Rossmann-fold domains"/>
    <property type="match status" value="1"/>
</dbReference>
<dbReference type="PROSITE" id="PS00061">
    <property type="entry name" value="ADH_SHORT"/>
    <property type="match status" value="1"/>
</dbReference>
<dbReference type="eggNOG" id="COG4221">
    <property type="taxonomic scope" value="Bacteria"/>
</dbReference>
<organism evidence="4 5">
    <name type="scientific">Neorhizobium galegae bv. orientalis str. HAMBI 540</name>
    <dbReference type="NCBI Taxonomy" id="1028800"/>
    <lineage>
        <taxon>Bacteria</taxon>
        <taxon>Pseudomonadati</taxon>
        <taxon>Pseudomonadota</taxon>
        <taxon>Alphaproteobacteria</taxon>
        <taxon>Hyphomicrobiales</taxon>
        <taxon>Rhizobiaceae</taxon>
        <taxon>Rhizobium/Agrobacterium group</taxon>
        <taxon>Neorhizobium</taxon>
    </lineage>
</organism>
<dbReference type="InterPro" id="IPR002347">
    <property type="entry name" value="SDR_fam"/>
</dbReference>
<dbReference type="EMBL" id="HG938354">
    <property type="protein sequence ID" value="CDN51119.1"/>
    <property type="molecule type" value="Genomic_DNA"/>
</dbReference>
<comment type="similarity">
    <text evidence="1 3">Belongs to the short-chain dehydrogenases/reductases (SDR) family.</text>
</comment>
<keyword evidence="4" id="KW-0614">Plasmid</keyword>
<sequence>MSKILITGCSSGFGLAIAETFLAGGWEVVATMRRPREDLLPSHDRLNILPLDVTDADSIAKAVEAAGAINALVNNAGVGMLNVLEGADMGKIRELFETNVFGAIAMTKAILPQLRARGSGVIVNVSSSVTIKPLPALSVYSASKAALNAFTESLALEAALFGVRARLVLPGSAPTTGFGKNAVARMGMDIPEPYSAFVHDYLQELRSGSEVTTPGDVAQAVWRAVTEPDAPMRIAAGADAQTWFREAGLSAG</sequence>
<dbReference type="Proteomes" id="UP000028181">
    <property type="component" value="Plasmid pHAMBI540a"/>
</dbReference>